<dbReference type="AlphaFoldDB" id="A0A0R0C662"/>
<dbReference type="Proteomes" id="UP000050864">
    <property type="component" value="Unassembled WGS sequence"/>
</dbReference>
<evidence type="ECO:0000313" key="2">
    <source>
        <dbReference type="Proteomes" id="UP000050864"/>
    </source>
</evidence>
<sequence>MSGVDVLAVMDDVARFHDNGSEAFDSLREARAAVAELIEAASRVQCTPCLGTGFQTVRVQGDFVVGCDPYPCPKCTPLRTALSRVRGAE</sequence>
<dbReference type="EMBL" id="LDJI01000009">
    <property type="protein sequence ID" value="KRG65196.1"/>
    <property type="molecule type" value="Genomic_DNA"/>
</dbReference>
<gene>
    <name evidence="1" type="ORF">ABB26_05165</name>
</gene>
<reference evidence="1 2" key="1">
    <citation type="submission" date="2015-05" db="EMBL/GenBank/DDBJ databases">
        <title>Genome sequencing and analysis of members of genus Stenotrophomonas.</title>
        <authorList>
            <person name="Patil P.P."/>
            <person name="Midha S."/>
            <person name="Patil P.B."/>
        </authorList>
    </citation>
    <scope>NUCLEOTIDE SEQUENCE [LARGE SCALE GENOMIC DNA]</scope>
    <source>
        <strain evidence="1 2">DSM 18929</strain>
    </source>
</reference>
<accession>A0A0R0C662</accession>
<proteinExistence type="predicted"/>
<comment type="caution">
    <text evidence="1">The sequence shown here is derived from an EMBL/GenBank/DDBJ whole genome shotgun (WGS) entry which is preliminary data.</text>
</comment>
<dbReference type="PATRIC" id="fig|405444.3.peg.3743"/>
<protein>
    <submittedName>
        <fullName evidence="1">Uncharacterized protein</fullName>
    </submittedName>
</protein>
<keyword evidence="2" id="KW-1185">Reference proteome</keyword>
<dbReference type="STRING" id="405444.ABB26_05165"/>
<organism evidence="1 2">
    <name type="scientific">Stenotrophomonas humi</name>
    <dbReference type="NCBI Taxonomy" id="405444"/>
    <lineage>
        <taxon>Bacteria</taxon>
        <taxon>Pseudomonadati</taxon>
        <taxon>Pseudomonadota</taxon>
        <taxon>Gammaproteobacteria</taxon>
        <taxon>Lysobacterales</taxon>
        <taxon>Lysobacteraceae</taxon>
        <taxon>Stenotrophomonas</taxon>
    </lineage>
</organism>
<name>A0A0R0C662_9GAMM</name>
<evidence type="ECO:0000313" key="1">
    <source>
        <dbReference type="EMBL" id="KRG65196.1"/>
    </source>
</evidence>